<dbReference type="AlphaFoldDB" id="X0YLZ7"/>
<dbReference type="InterPro" id="IPR042214">
    <property type="entry name" value="TruD_catalytic"/>
</dbReference>
<accession>X0YLZ7</accession>
<gene>
    <name evidence="1" type="ORF">S01H1_85345</name>
</gene>
<name>X0YLZ7_9ZZZZ</name>
<dbReference type="GO" id="GO:0001522">
    <property type="term" value="P:pseudouridine synthesis"/>
    <property type="evidence" value="ECO:0007669"/>
    <property type="project" value="InterPro"/>
</dbReference>
<dbReference type="EMBL" id="BARS01058577">
    <property type="protein sequence ID" value="GAG49518.1"/>
    <property type="molecule type" value="Genomic_DNA"/>
</dbReference>
<organism evidence="1">
    <name type="scientific">marine sediment metagenome</name>
    <dbReference type="NCBI Taxonomy" id="412755"/>
    <lineage>
        <taxon>unclassified sequences</taxon>
        <taxon>metagenomes</taxon>
        <taxon>ecological metagenomes</taxon>
    </lineage>
</organism>
<sequence>DLNQDKIKVKIEFSLQKGSYATMLLRELNK</sequence>
<dbReference type="GO" id="GO:0009982">
    <property type="term" value="F:pseudouridine synthase activity"/>
    <property type="evidence" value="ECO:0007669"/>
    <property type="project" value="InterPro"/>
</dbReference>
<reference evidence="1" key="1">
    <citation type="journal article" date="2014" name="Front. Microbiol.">
        <title>High frequency of phylogenetically diverse reductive dehalogenase-homologous genes in deep subseafloor sedimentary metagenomes.</title>
        <authorList>
            <person name="Kawai M."/>
            <person name="Futagami T."/>
            <person name="Toyoda A."/>
            <person name="Takaki Y."/>
            <person name="Nishi S."/>
            <person name="Hori S."/>
            <person name="Arai W."/>
            <person name="Tsubouchi T."/>
            <person name="Morono Y."/>
            <person name="Uchiyama I."/>
            <person name="Ito T."/>
            <person name="Fujiyama A."/>
            <person name="Inagaki F."/>
            <person name="Takami H."/>
        </authorList>
    </citation>
    <scope>NUCLEOTIDE SEQUENCE</scope>
    <source>
        <strain evidence="1">Expedition CK06-06</strain>
    </source>
</reference>
<evidence type="ECO:0008006" key="2">
    <source>
        <dbReference type="Google" id="ProtNLM"/>
    </source>
</evidence>
<dbReference type="Gene3D" id="3.30.2350.20">
    <property type="entry name" value="TruD, catalytic domain"/>
    <property type="match status" value="1"/>
</dbReference>
<protein>
    <recommendedName>
        <fullName evidence="2">TRUD domain-containing protein</fullName>
    </recommendedName>
</protein>
<proteinExistence type="predicted"/>
<dbReference type="InterPro" id="IPR020103">
    <property type="entry name" value="PsdUridine_synth_cat_dom_sf"/>
</dbReference>
<evidence type="ECO:0000313" key="1">
    <source>
        <dbReference type="EMBL" id="GAG49518.1"/>
    </source>
</evidence>
<dbReference type="SUPFAM" id="SSF55120">
    <property type="entry name" value="Pseudouridine synthase"/>
    <property type="match status" value="1"/>
</dbReference>
<dbReference type="GO" id="GO:0003723">
    <property type="term" value="F:RNA binding"/>
    <property type="evidence" value="ECO:0007669"/>
    <property type="project" value="InterPro"/>
</dbReference>
<feature type="non-terminal residue" evidence="1">
    <location>
        <position position="1"/>
    </location>
</feature>
<comment type="caution">
    <text evidence="1">The sequence shown here is derived from an EMBL/GenBank/DDBJ whole genome shotgun (WGS) entry which is preliminary data.</text>
</comment>